<comment type="caution">
    <text evidence="1">The sequence shown here is derived from an EMBL/GenBank/DDBJ whole genome shotgun (WGS) entry which is preliminary data.</text>
</comment>
<name>A0ACB7RQQ9_HYAAI</name>
<gene>
    <name evidence="1" type="ORF">HPB50_010459</name>
</gene>
<dbReference type="EMBL" id="CM023488">
    <property type="protein sequence ID" value="KAH6924021.1"/>
    <property type="molecule type" value="Genomic_DNA"/>
</dbReference>
<reference evidence="1" key="1">
    <citation type="submission" date="2020-05" db="EMBL/GenBank/DDBJ databases">
        <title>Large-scale comparative analyses of tick genomes elucidate their genetic diversity and vector capacities.</title>
        <authorList>
            <person name="Jia N."/>
            <person name="Wang J."/>
            <person name="Shi W."/>
            <person name="Du L."/>
            <person name="Sun Y."/>
            <person name="Zhan W."/>
            <person name="Jiang J."/>
            <person name="Wang Q."/>
            <person name="Zhang B."/>
            <person name="Ji P."/>
            <person name="Sakyi L.B."/>
            <person name="Cui X."/>
            <person name="Yuan T."/>
            <person name="Jiang B."/>
            <person name="Yang W."/>
            <person name="Lam T.T.-Y."/>
            <person name="Chang Q."/>
            <person name="Ding S."/>
            <person name="Wang X."/>
            <person name="Zhu J."/>
            <person name="Ruan X."/>
            <person name="Zhao L."/>
            <person name="Wei J."/>
            <person name="Que T."/>
            <person name="Du C."/>
            <person name="Cheng J."/>
            <person name="Dai P."/>
            <person name="Han X."/>
            <person name="Huang E."/>
            <person name="Gao Y."/>
            <person name="Liu J."/>
            <person name="Shao H."/>
            <person name="Ye R."/>
            <person name="Li L."/>
            <person name="Wei W."/>
            <person name="Wang X."/>
            <person name="Wang C."/>
            <person name="Yang T."/>
            <person name="Huo Q."/>
            <person name="Li W."/>
            <person name="Guo W."/>
            <person name="Chen H."/>
            <person name="Zhou L."/>
            <person name="Ni X."/>
            <person name="Tian J."/>
            <person name="Zhou Y."/>
            <person name="Sheng Y."/>
            <person name="Liu T."/>
            <person name="Pan Y."/>
            <person name="Xia L."/>
            <person name="Li J."/>
            <person name="Zhao F."/>
            <person name="Cao W."/>
        </authorList>
    </citation>
    <scope>NUCLEOTIDE SEQUENCE</scope>
    <source>
        <tissue evidence="1">Larvae</tissue>
    </source>
</reference>
<proteinExistence type="predicted"/>
<accession>A0ACB7RQQ9</accession>
<dbReference type="Proteomes" id="UP000821845">
    <property type="component" value="Chromosome 8"/>
</dbReference>
<keyword evidence="2" id="KW-1185">Reference proteome</keyword>
<evidence type="ECO:0000313" key="1">
    <source>
        <dbReference type="EMBL" id="KAH6924021.1"/>
    </source>
</evidence>
<sequence>MPDHTRMTSPPRRGNGLWFRWIYQLAFLVAVVVQMASAGLCTGKWSVRASLERRNVIAGDNEIFMKAITDCLEKEKLDLKKINLPCFTQKQVDVLVKCRGEAYIKAVGKKASAGATKRTADFKVGMLTWPPRSWLPR</sequence>
<organism evidence="1 2">
    <name type="scientific">Hyalomma asiaticum</name>
    <name type="common">Tick</name>
    <dbReference type="NCBI Taxonomy" id="266040"/>
    <lineage>
        <taxon>Eukaryota</taxon>
        <taxon>Metazoa</taxon>
        <taxon>Ecdysozoa</taxon>
        <taxon>Arthropoda</taxon>
        <taxon>Chelicerata</taxon>
        <taxon>Arachnida</taxon>
        <taxon>Acari</taxon>
        <taxon>Parasitiformes</taxon>
        <taxon>Ixodida</taxon>
        <taxon>Ixodoidea</taxon>
        <taxon>Ixodidae</taxon>
        <taxon>Hyalomminae</taxon>
        <taxon>Hyalomma</taxon>
    </lineage>
</organism>
<protein>
    <submittedName>
        <fullName evidence="1">Uncharacterized protein</fullName>
    </submittedName>
</protein>
<evidence type="ECO:0000313" key="2">
    <source>
        <dbReference type="Proteomes" id="UP000821845"/>
    </source>
</evidence>